<dbReference type="CDD" id="cd22624">
    <property type="entry name" value="Kunitz_HAI1_2-like"/>
    <property type="match status" value="1"/>
</dbReference>
<dbReference type="PRINTS" id="PR00759">
    <property type="entry name" value="BASICPTASE"/>
</dbReference>
<dbReference type="GeneTree" id="ENSGT00940000164935"/>
<dbReference type="GO" id="GO:0060429">
    <property type="term" value="P:epithelium development"/>
    <property type="evidence" value="ECO:0007669"/>
    <property type="project" value="TreeGrafter"/>
</dbReference>
<dbReference type="Pfam" id="PF00014">
    <property type="entry name" value="Kunitz_BPTI"/>
    <property type="match status" value="2"/>
</dbReference>
<proteinExistence type="predicted"/>
<reference evidence="3" key="2">
    <citation type="submission" date="2025-09" db="UniProtKB">
        <authorList>
            <consortium name="Ensembl"/>
        </authorList>
    </citation>
    <scope>IDENTIFICATION</scope>
</reference>
<evidence type="ECO:0000313" key="4">
    <source>
        <dbReference type="Proteomes" id="UP000694383"/>
    </source>
</evidence>
<dbReference type="InterPro" id="IPR020901">
    <property type="entry name" value="Prtase_inh_Kunz-CS"/>
</dbReference>
<dbReference type="Gene3D" id="4.10.410.10">
    <property type="entry name" value="Pancreatic trypsin inhibitor Kunitz domain"/>
    <property type="match status" value="2"/>
</dbReference>
<keyword evidence="4" id="KW-1185">Reference proteome</keyword>
<reference evidence="3" key="1">
    <citation type="submission" date="2025-08" db="UniProtKB">
        <authorList>
            <consortium name="Ensembl"/>
        </authorList>
    </citation>
    <scope>IDENTIFICATION</scope>
</reference>
<feature type="domain" description="BPTI/Kunitz inhibitor" evidence="2">
    <location>
        <begin position="27"/>
        <end position="78"/>
    </location>
</feature>
<keyword evidence="1" id="KW-1015">Disulfide bond</keyword>
<dbReference type="PROSITE" id="PS50279">
    <property type="entry name" value="BPTI_KUNITZ_2"/>
    <property type="match status" value="2"/>
</dbReference>
<dbReference type="GO" id="GO:0008544">
    <property type="term" value="P:epidermis development"/>
    <property type="evidence" value="ECO:0007669"/>
    <property type="project" value="TreeGrafter"/>
</dbReference>
<sequence>LFGCILTIKNEEIRESGHSLCGRHTACHLKTLCVGPCRAAFPRWQYNATQGLCTEFHFGGCNANENNYLSENDCMSACEGVKGKPLKISHKKTSVTNDKDCSIYFQCTDAPRTGPCRASIPRWFYDPLKLKCYSFIFGGCNGNENNFEDETTCMETCKDVSGTNYTHIIHKICGGSASLTSKERKAAAGFLPCLLESLMFCRSLYTQNFVSLDASPRILFSNVTQTRKYFMLQPL</sequence>
<accession>A0A8C7YWL1</accession>
<dbReference type="SUPFAM" id="SSF57362">
    <property type="entry name" value="BPTI-like"/>
    <property type="match status" value="2"/>
</dbReference>
<feature type="domain" description="BPTI/Kunitz inhibitor" evidence="2">
    <location>
        <begin position="107"/>
        <end position="157"/>
    </location>
</feature>
<dbReference type="GO" id="GO:0004867">
    <property type="term" value="F:serine-type endopeptidase inhibitor activity"/>
    <property type="evidence" value="ECO:0007669"/>
    <property type="project" value="InterPro"/>
</dbReference>
<dbReference type="Proteomes" id="UP000694383">
    <property type="component" value="Unplaced"/>
</dbReference>
<dbReference type="PANTHER" id="PTHR46750">
    <property type="entry name" value="KUNITZ-TYPE PROTEASE INHIBITOR 1"/>
    <property type="match status" value="1"/>
</dbReference>
<dbReference type="PANTHER" id="PTHR46750:SF1">
    <property type="entry name" value="KUNITZ-TYPE PROTEASE INHIBITOR 1"/>
    <property type="match status" value="1"/>
</dbReference>
<protein>
    <recommendedName>
        <fullName evidence="2">BPTI/Kunitz inhibitor domain-containing protein</fullName>
    </recommendedName>
</protein>
<dbReference type="InterPro" id="IPR002223">
    <property type="entry name" value="Kunitz_BPTI"/>
</dbReference>
<dbReference type="InterPro" id="IPR036880">
    <property type="entry name" value="Kunitz_BPTI_sf"/>
</dbReference>
<organism evidence="3 4">
    <name type="scientific">Oryzias sinensis</name>
    <name type="common">Chinese medaka</name>
    <dbReference type="NCBI Taxonomy" id="183150"/>
    <lineage>
        <taxon>Eukaryota</taxon>
        <taxon>Metazoa</taxon>
        <taxon>Chordata</taxon>
        <taxon>Craniata</taxon>
        <taxon>Vertebrata</taxon>
        <taxon>Euteleostomi</taxon>
        <taxon>Actinopterygii</taxon>
        <taxon>Neopterygii</taxon>
        <taxon>Teleostei</taxon>
        <taxon>Neoteleostei</taxon>
        <taxon>Acanthomorphata</taxon>
        <taxon>Ovalentaria</taxon>
        <taxon>Atherinomorphae</taxon>
        <taxon>Beloniformes</taxon>
        <taxon>Adrianichthyidae</taxon>
        <taxon>Oryziinae</taxon>
        <taxon>Oryzias</taxon>
    </lineage>
</organism>
<dbReference type="AlphaFoldDB" id="A0A8C7YWL1"/>
<evidence type="ECO:0000259" key="2">
    <source>
        <dbReference type="PROSITE" id="PS50279"/>
    </source>
</evidence>
<evidence type="ECO:0000256" key="1">
    <source>
        <dbReference type="ARBA" id="ARBA00023157"/>
    </source>
</evidence>
<dbReference type="GO" id="GO:0005886">
    <property type="term" value="C:plasma membrane"/>
    <property type="evidence" value="ECO:0007669"/>
    <property type="project" value="TreeGrafter"/>
</dbReference>
<dbReference type="GO" id="GO:0030198">
    <property type="term" value="P:extracellular matrix organization"/>
    <property type="evidence" value="ECO:0007669"/>
    <property type="project" value="TreeGrafter"/>
</dbReference>
<name>A0A8C7YWL1_9TELE</name>
<dbReference type="Ensembl" id="ENSOSIT00000036838.1">
    <property type="protein sequence ID" value="ENSOSIP00000034948.1"/>
    <property type="gene ID" value="ENSOSIG00000017490.1"/>
</dbReference>
<dbReference type="SMART" id="SM00131">
    <property type="entry name" value="KU"/>
    <property type="match status" value="2"/>
</dbReference>
<dbReference type="PROSITE" id="PS00280">
    <property type="entry name" value="BPTI_KUNITZ_1"/>
    <property type="match status" value="2"/>
</dbReference>
<evidence type="ECO:0000313" key="3">
    <source>
        <dbReference type="Ensembl" id="ENSOSIP00000034948.1"/>
    </source>
</evidence>